<keyword evidence="2" id="KW-0808">Transferase</keyword>
<dbReference type="InterPro" id="IPR018011">
    <property type="entry name" value="Carb_sulfotrans_8-10"/>
</dbReference>
<evidence type="ECO:0000256" key="5">
    <source>
        <dbReference type="ARBA" id="ARBA00023034"/>
    </source>
</evidence>
<keyword evidence="7" id="KW-0325">Glycoprotein</keyword>
<organism evidence="8 9">
    <name type="scientific">Thalassotalea fonticola</name>
    <dbReference type="NCBI Taxonomy" id="3065649"/>
    <lineage>
        <taxon>Bacteria</taxon>
        <taxon>Pseudomonadati</taxon>
        <taxon>Pseudomonadota</taxon>
        <taxon>Gammaproteobacteria</taxon>
        <taxon>Alteromonadales</taxon>
        <taxon>Colwelliaceae</taxon>
        <taxon>Thalassotalea</taxon>
    </lineage>
</organism>
<keyword evidence="6" id="KW-0472">Membrane</keyword>
<protein>
    <submittedName>
        <fullName evidence="8">Sulfotransferase family 2 domain-containing protein</fullName>
    </submittedName>
</protein>
<gene>
    <name evidence="8" type="ORF">RI844_07095</name>
</gene>
<keyword evidence="5" id="KW-0333">Golgi apparatus</keyword>
<dbReference type="Gene3D" id="3.40.50.300">
    <property type="entry name" value="P-loop containing nucleotide triphosphate hydrolases"/>
    <property type="match status" value="1"/>
</dbReference>
<evidence type="ECO:0000313" key="9">
    <source>
        <dbReference type="Proteomes" id="UP001301442"/>
    </source>
</evidence>
<proteinExistence type="predicted"/>
<dbReference type="InterPro" id="IPR005331">
    <property type="entry name" value="Sulfotransferase"/>
</dbReference>
<name>A0ABZ0GTH5_9GAMM</name>
<dbReference type="RefSeq" id="WP_348397745.1">
    <property type="nucleotide sequence ID" value="NZ_CP136600.1"/>
</dbReference>
<keyword evidence="9" id="KW-1185">Reference proteome</keyword>
<dbReference type="PANTHER" id="PTHR12137:SF54">
    <property type="entry name" value="CARBOHYDRATE SULFOTRANSFERASE"/>
    <property type="match status" value="1"/>
</dbReference>
<accession>A0ABZ0GTH5</accession>
<comment type="subcellular location">
    <subcellularLocation>
        <location evidence="1">Golgi apparatus membrane</location>
        <topology evidence="1">Single-pass type II membrane protein</topology>
    </subcellularLocation>
</comment>
<evidence type="ECO:0000256" key="6">
    <source>
        <dbReference type="ARBA" id="ARBA00023136"/>
    </source>
</evidence>
<dbReference type="InterPro" id="IPR027417">
    <property type="entry name" value="P-loop_NTPase"/>
</dbReference>
<keyword evidence="3" id="KW-0812">Transmembrane</keyword>
<reference evidence="8 9" key="1">
    <citation type="submission" date="2023-09" db="EMBL/GenBank/DDBJ databases">
        <authorList>
            <person name="Qi X."/>
        </authorList>
    </citation>
    <scope>NUCLEOTIDE SEQUENCE [LARGE SCALE GENOMIC DNA]</scope>
    <source>
        <strain evidence="8 9">S1-1</strain>
    </source>
</reference>
<evidence type="ECO:0000256" key="1">
    <source>
        <dbReference type="ARBA" id="ARBA00004323"/>
    </source>
</evidence>
<evidence type="ECO:0000313" key="8">
    <source>
        <dbReference type="EMBL" id="WOH38979.1"/>
    </source>
</evidence>
<dbReference type="PANTHER" id="PTHR12137">
    <property type="entry name" value="CARBOHYDRATE SULFOTRANSFERASE"/>
    <property type="match status" value="1"/>
</dbReference>
<dbReference type="EMBL" id="CP136600">
    <property type="protein sequence ID" value="WOH38979.1"/>
    <property type="molecule type" value="Genomic_DNA"/>
</dbReference>
<evidence type="ECO:0000256" key="4">
    <source>
        <dbReference type="ARBA" id="ARBA00022989"/>
    </source>
</evidence>
<dbReference type="Pfam" id="PF03567">
    <property type="entry name" value="Sulfotransfer_2"/>
    <property type="match status" value="1"/>
</dbReference>
<keyword evidence="4" id="KW-1133">Transmembrane helix</keyword>
<evidence type="ECO:0000256" key="2">
    <source>
        <dbReference type="ARBA" id="ARBA00022679"/>
    </source>
</evidence>
<dbReference type="SUPFAM" id="SSF52540">
    <property type="entry name" value="P-loop containing nucleoside triphosphate hydrolases"/>
    <property type="match status" value="1"/>
</dbReference>
<dbReference type="Proteomes" id="UP001301442">
    <property type="component" value="Chromosome"/>
</dbReference>
<evidence type="ECO:0000256" key="3">
    <source>
        <dbReference type="ARBA" id="ARBA00022692"/>
    </source>
</evidence>
<sequence>MISHDNKVIFIHIPKCAGTSIEEALGHNVGTYNAQDHRSLRLIEQPWLKYSSLSNIDNFQELMRKLNHKFRNNNDSNKLCLNAEQYAEYFKFTFIRNPYSRAFSWYQNVIRDANHQKRYGIDDSITFFEFLNKFAGKGPLRTQLSYIKNFSGEIEMDFIGRFESLEKDFLIVAEKLGMKGVKLPHSIKGGSENYRKFYNQKTKDIIERVYKKELELFEYSF</sequence>
<evidence type="ECO:0000256" key="7">
    <source>
        <dbReference type="ARBA" id="ARBA00023180"/>
    </source>
</evidence>